<dbReference type="GeneID" id="20226342"/>
<accession>F0YLQ2</accession>
<dbReference type="GO" id="GO:0016887">
    <property type="term" value="F:ATP hydrolysis activity"/>
    <property type="evidence" value="ECO:0007669"/>
    <property type="project" value="InterPro"/>
</dbReference>
<evidence type="ECO:0000313" key="4">
    <source>
        <dbReference type="Proteomes" id="UP000002729"/>
    </source>
</evidence>
<gene>
    <name evidence="3" type="ORF">AURANDRAFT_67631</name>
</gene>
<organism evidence="4">
    <name type="scientific">Aureococcus anophagefferens</name>
    <name type="common">Harmful bloom alga</name>
    <dbReference type="NCBI Taxonomy" id="44056"/>
    <lineage>
        <taxon>Eukaryota</taxon>
        <taxon>Sar</taxon>
        <taxon>Stramenopiles</taxon>
        <taxon>Ochrophyta</taxon>
        <taxon>Pelagophyceae</taxon>
        <taxon>Pelagomonadales</taxon>
        <taxon>Pelagomonadaceae</taxon>
        <taxon>Aureococcus</taxon>
    </lineage>
</organism>
<dbReference type="GO" id="GO:0005737">
    <property type="term" value="C:cytoplasm"/>
    <property type="evidence" value="ECO:0007669"/>
    <property type="project" value="UniProtKB-ARBA"/>
</dbReference>
<proteinExistence type="inferred from homology"/>
<keyword evidence="2" id="KW-0732">Signal</keyword>
<dbReference type="Proteomes" id="UP000002729">
    <property type="component" value="Unassembled WGS sequence"/>
</dbReference>
<dbReference type="InParanoid" id="F0YLQ2"/>
<keyword evidence="4" id="KW-1185">Reference proteome</keyword>
<name>F0YLQ2_AURAN</name>
<dbReference type="OrthoDB" id="205494at2759"/>
<dbReference type="PANTHER" id="PTHR10760:SF2">
    <property type="entry name" value="LD13476P-RELATED"/>
    <property type="match status" value="1"/>
</dbReference>
<dbReference type="InterPro" id="IPR027417">
    <property type="entry name" value="P-loop_NTPase"/>
</dbReference>
<dbReference type="KEGG" id="aaf:AURANDRAFT_67631"/>
<dbReference type="InterPro" id="IPR010448">
    <property type="entry name" value="Torsin"/>
</dbReference>
<feature type="signal peptide" evidence="2">
    <location>
        <begin position="1"/>
        <end position="19"/>
    </location>
</feature>
<sequence length="594" mass="64208">MERSARAVAWLVVVARASAYCGCSNAVPASETVATLERSFATRVAGRERLAQRILSLARSHASARAAGRSAPLRLHLTGPSGVGKSFLAELGGKHTFVVSVKIKNVACENWTMTMYKSAVRPFILLFHDPGESAASRVGFKIPVVSIHRYSSAGGKLAFDLAERATFVEGSHAKTTTVDGSAFASVSKVYASVFIETSANDTTGGAASLEAAFVQFKQFWVGKGHTHLTETRAISPTEQFGSRPNFEILWLGKAEALRALAAAVRAVRACDRAVLVFEDVNRLPLGALRLLEPLTQPVLRSGADAVDAAKAVVVLTSDLYGGPDAGDFLLEEGMGVEDAAAVVEAQGARMWRGAPPAWWARDVASLALPPLDGAELDAAIALYLRHDVARAVHDALRFAFAELRAVLCRIHPLVWVVPTKLSTSRAIRLIFGRIDVSRADAPAAKREWTGAFSYDGRVVADVAAFVRRGPADWRAHGITHFRHAVLEPELEAAARALLEKSRVRVDEAPWSAFHETAATTHVYTSSLLLRTAERRVNPNTPYERVVVDVTWDVEHLPEAVFSGDARVAVAGMSESVLWMMEGVKAVLRRVLGLW</sequence>
<protein>
    <recommendedName>
        <fullName evidence="5">AAA+ ATPase domain-containing protein</fullName>
    </recommendedName>
</protein>
<dbReference type="EMBL" id="GL833158">
    <property type="protein sequence ID" value="EGB03940.1"/>
    <property type="molecule type" value="Genomic_DNA"/>
</dbReference>
<dbReference type="GO" id="GO:0005524">
    <property type="term" value="F:ATP binding"/>
    <property type="evidence" value="ECO:0007669"/>
    <property type="project" value="InterPro"/>
</dbReference>
<reference evidence="3 4" key="1">
    <citation type="journal article" date="2011" name="Proc. Natl. Acad. Sci. U.S.A.">
        <title>Niche of harmful alga Aureococcus anophagefferens revealed through ecogenomics.</title>
        <authorList>
            <person name="Gobler C.J."/>
            <person name="Berry D.L."/>
            <person name="Dyhrman S.T."/>
            <person name="Wilhelm S.W."/>
            <person name="Salamov A."/>
            <person name="Lobanov A.V."/>
            <person name="Zhang Y."/>
            <person name="Collier J.L."/>
            <person name="Wurch L.L."/>
            <person name="Kustka A.B."/>
            <person name="Dill B.D."/>
            <person name="Shah M."/>
            <person name="VerBerkmoes N.C."/>
            <person name="Kuo A."/>
            <person name="Terry A."/>
            <person name="Pangilinan J."/>
            <person name="Lindquist E.A."/>
            <person name="Lucas S."/>
            <person name="Paulsen I.T."/>
            <person name="Hattenrath-Lehmann T.K."/>
            <person name="Talmage S.C."/>
            <person name="Walker E.A."/>
            <person name="Koch F."/>
            <person name="Burson A.M."/>
            <person name="Marcoval M.A."/>
            <person name="Tang Y.Z."/>
            <person name="Lecleir G.R."/>
            <person name="Coyne K.J."/>
            <person name="Berg G.M."/>
            <person name="Bertrand E.M."/>
            <person name="Saito M.A."/>
            <person name="Gladyshev V.N."/>
            <person name="Grigoriev I.V."/>
        </authorList>
    </citation>
    <scope>NUCLEOTIDE SEQUENCE [LARGE SCALE GENOMIC DNA]</scope>
    <source>
        <strain evidence="4">CCMP 1984</strain>
    </source>
</reference>
<dbReference type="PANTHER" id="PTHR10760">
    <property type="entry name" value="TORSIN"/>
    <property type="match status" value="1"/>
</dbReference>
<dbReference type="AlphaFoldDB" id="F0YLQ2"/>
<evidence type="ECO:0000256" key="2">
    <source>
        <dbReference type="SAM" id="SignalP"/>
    </source>
</evidence>
<evidence type="ECO:0008006" key="5">
    <source>
        <dbReference type="Google" id="ProtNLM"/>
    </source>
</evidence>
<feature type="chain" id="PRO_5003261743" description="AAA+ ATPase domain-containing protein" evidence="2">
    <location>
        <begin position="20"/>
        <end position="594"/>
    </location>
</feature>
<evidence type="ECO:0000256" key="1">
    <source>
        <dbReference type="ARBA" id="ARBA00006235"/>
    </source>
</evidence>
<evidence type="ECO:0000313" key="3">
    <source>
        <dbReference type="EMBL" id="EGB03940.1"/>
    </source>
</evidence>
<dbReference type="RefSeq" id="XP_009041364.1">
    <property type="nucleotide sequence ID" value="XM_009043116.1"/>
</dbReference>
<dbReference type="SUPFAM" id="SSF52540">
    <property type="entry name" value="P-loop containing nucleoside triphosphate hydrolases"/>
    <property type="match status" value="1"/>
</dbReference>
<comment type="similarity">
    <text evidence="1">Belongs to the ClpA/ClpB family. Torsin subfamily.</text>
</comment>